<reference evidence="2" key="1">
    <citation type="submission" date="2021-08" db="EMBL/GenBank/DDBJ databases">
        <title>Global Aspergillus fumigatus from environmental and clinical sources.</title>
        <authorList>
            <person name="Barber A."/>
            <person name="Sae-Ong T."/>
        </authorList>
    </citation>
    <scope>NUCLEOTIDE SEQUENCE</scope>
    <source>
        <strain evidence="2">NRZ-2016-071</strain>
    </source>
</reference>
<organism evidence="2 3">
    <name type="scientific">Aspergillus fumigatus</name>
    <name type="common">Neosartorya fumigata</name>
    <dbReference type="NCBI Taxonomy" id="746128"/>
    <lineage>
        <taxon>Eukaryota</taxon>
        <taxon>Fungi</taxon>
        <taxon>Dikarya</taxon>
        <taxon>Ascomycota</taxon>
        <taxon>Pezizomycotina</taxon>
        <taxon>Eurotiomycetes</taxon>
        <taxon>Eurotiomycetidae</taxon>
        <taxon>Eurotiales</taxon>
        <taxon>Aspergillaceae</taxon>
        <taxon>Aspergillus</taxon>
        <taxon>Aspergillus subgen. Fumigati</taxon>
    </lineage>
</organism>
<feature type="region of interest" description="Disordered" evidence="1">
    <location>
        <begin position="46"/>
        <end position="67"/>
    </location>
</feature>
<comment type="caution">
    <text evidence="2">The sequence shown here is derived from an EMBL/GenBank/DDBJ whole genome shotgun (WGS) entry which is preliminary data.</text>
</comment>
<evidence type="ECO:0000313" key="3">
    <source>
        <dbReference type="Proteomes" id="UP000813423"/>
    </source>
</evidence>
<dbReference type="EMBL" id="JAIBSC010000085">
    <property type="protein sequence ID" value="KAH1899478.1"/>
    <property type="molecule type" value="Genomic_DNA"/>
</dbReference>
<protein>
    <submittedName>
        <fullName evidence="2">Uncharacterized protein</fullName>
    </submittedName>
</protein>
<sequence length="67" mass="7093">MAPIAPPGCRAPLPAIDGHVIARHGTAGTLEEDSYRATVEESTIPINPLILDDEGPFEATEQQPTVD</sequence>
<evidence type="ECO:0000313" key="2">
    <source>
        <dbReference type="EMBL" id="KAH1899478.1"/>
    </source>
</evidence>
<evidence type="ECO:0000256" key="1">
    <source>
        <dbReference type="SAM" id="MobiDB-lite"/>
    </source>
</evidence>
<dbReference type="Proteomes" id="UP000813423">
    <property type="component" value="Unassembled WGS sequence"/>
</dbReference>
<name>A0A9P8SSE6_ASPFM</name>
<proteinExistence type="predicted"/>
<accession>A0A9P8SSE6</accession>
<dbReference type="AlphaFoldDB" id="A0A9P8SSE6"/>
<gene>
    <name evidence="2" type="ORF">KXV57_009054</name>
</gene>